<dbReference type="InterPro" id="IPR016161">
    <property type="entry name" value="Ald_DH/histidinol_DH"/>
</dbReference>
<dbReference type="Pfam" id="PF00171">
    <property type="entry name" value="Aldedh"/>
    <property type="match status" value="1"/>
</dbReference>
<feature type="domain" description="Aldehyde dehydrogenase" evidence="4">
    <location>
        <begin position="32"/>
        <end position="487"/>
    </location>
</feature>
<evidence type="ECO:0000259" key="4">
    <source>
        <dbReference type="Pfam" id="PF00171"/>
    </source>
</evidence>
<name>A0ABX5QC88_9MICO</name>
<gene>
    <name evidence="5" type="ORF">Leucomu_00215</name>
</gene>
<dbReference type="RefSeq" id="WP_128385962.1">
    <property type="nucleotide sequence ID" value="NZ_CP035037.1"/>
</dbReference>
<dbReference type="PROSITE" id="PS00687">
    <property type="entry name" value="ALDEHYDE_DEHYDR_GLU"/>
    <property type="match status" value="1"/>
</dbReference>
<evidence type="ECO:0000313" key="5">
    <source>
        <dbReference type="EMBL" id="QAB16569.1"/>
    </source>
</evidence>
<keyword evidence="1 3" id="KW-0560">Oxidoreductase</keyword>
<organism evidence="5 6">
    <name type="scientific">Leucobacter muris</name>
    <dbReference type="NCBI Taxonomy" id="1935379"/>
    <lineage>
        <taxon>Bacteria</taxon>
        <taxon>Bacillati</taxon>
        <taxon>Actinomycetota</taxon>
        <taxon>Actinomycetes</taxon>
        <taxon>Micrococcales</taxon>
        <taxon>Microbacteriaceae</taxon>
        <taxon>Leucobacter</taxon>
    </lineage>
</organism>
<dbReference type="SUPFAM" id="SSF53720">
    <property type="entry name" value="ALDH-like"/>
    <property type="match status" value="1"/>
</dbReference>
<keyword evidence="6" id="KW-1185">Reference proteome</keyword>
<accession>A0ABX5QC88</accession>
<protein>
    <submittedName>
        <fullName evidence="5">Aldehyde dehydrogenase family protein</fullName>
    </submittedName>
</protein>
<sequence>MQTSNDRASTRIDRTEFHSVLDGQQRVGPHRAPLVDPGRGAEWGAVSWAIEHVEEAVDLAGQAYRAGSWARATRTARADVLDAIGRGVLERVEEIAVLETLANGKPLSATRAEVAVSACWWEYYAALLRTLRDESLELSESKQAQLSQEPVGVVALVTPFNGAFSLGTWKLAPALAAGNSVVVKPPLNSPASTVILQEVMQQAGLPRGIVQIVQGGAEVGSALVEHPGVGMVSFTGSTGAAGSVGRAVSGRLARFVAEAGGKSAHIVFEDADVRDAVTAVVQGGFSGTGQTCVAGSRVLVHRSIAQEFTAELLRRISLLRVGDPFDAQTHLGPIASAAQHSRIRDLIDRAISDGAQLLAGGSTPPEVPEGLRGGYWVSPTVLKVDDHRAMICQTEVFGPVLAVVEFDDEAEAIALANDTEFGLAAGFWTRDAARIHRVSRLLQAGTVWVNTYRGMDWQTPFGGYKHSGIGRENGLEGLREFQETKAVVQEFGRAADPFGLAPADQ</sequence>
<evidence type="ECO:0000256" key="3">
    <source>
        <dbReference type="RuleBase" id="RU003345"/>
    </source>
</evidence>
<dbReference type="InterPro" id="IPR029510">
    <property type="entry name" value="Ald_DH_CS_GLU"/>
</dbReference>
<dbReference type="EMBL" id="CP035037">
    <property type="protein sequence ID" value="QAB16569.1"/>
    <property type="molecule type" value="Genomic_DNA"/>
</dbReference>
<evidence type="ECO:0000313" key="6">
    <source>
        <dbReference type="Proteomes" id="UP000285768"/>
    </source>
</evidence>
<dbReference type="Gene3D" id="3.40.309.10">
    <property type="entry name" value="Aldehyde Dehydrogenase, Chain A, domain 2"/>
    <property type="match status" value="1"/>
</dbReference>
<comment type="similarity">
    <text evidence="3">Belongs to the aldehyde dehydrogenase family.</text>
</comment>
<feature type="active site" evidence="2">
    <location>
        <position position="258"/>
    </location>
</feature>
<dbReference type="InterPro" id="IPR016163">
    <property type="entry name" value="Ald_DH_C"/>
</dbReference>
<reference evidence="5 6" key="1">
    <citation type="submission" date="2019-01" db="EMBL/GenBank/DDBJ databases">
        <title>Leucobacter muris sp. nov. isolated from the nose of a laboratory mouse.</title>
        <authorList>
            <person name="Benga L."/>
            <person name="Sproeer C."/>
            <person name="Schumann P."/>
            <person name="Verbarg S."/>
            <person name="Bunk B."/>
            <person name="Engelhardt E."/>
            <person name="Benten P.M."/>
            <person name="Sager M."/>
        </authorList>
    </citation>
    <scope>NUCLEOTIDE SEQUENCE [LARGE SCALE GENOMIC DNA]</scope>
    <source>
        <strain evidence="5 6">DSM 101948</strain>
    </source>
</reference>
<evidence type="ECO:0000256" key="1">
    <source>
        <dbReference type="ARBA" id="ARBA00023002"/>
    </source>
</evidence>
<evidence type="ECO:0000256" key="2">
    <source>
        <dbReference type="PROSITE-ProRule" id="PRU10007"/>
    </source>
</evidence>
<dbReference type="Proteomes" id="UP000285768">
    <property type="component" value="Chromosome"/>
</dbReference>
<dbReference type="InterPro" id="IPR015590">
    <property type="entry name" value="Aldehyde_DH_dom"/>
</dbReference>
<proteinExistence type="inferred from homology"/>
<dbReference type="InterPro" id="IPR016162">
    <property type="entry name" value="Ald_DH_N"/>
</dbReference>
<dbReference type="Gene3D" id="3.40.605.10">
    <property type="entry name" value="Aldehyde Dehydrogenase, Chain A, domain 1"/>
    <property type="match status" value="1"/>
</dbReference>
<dbReference type="PANTHER" id="PTHR11699">
    <property type="entry name" value="ALDEHYDE DEHYDROGENASE-RELATED"/>
    <property type="match status" value="1"/>
</dbReference>